<organism evidence="4 5">
    <name type="scientific">Musa troglodytarum</name>
    <name type="common">fe'i banana</name>
    <dbReference type="NCBI Taxonomy" id="320322"/>
    <lineage>
        <taxon>Eukaryota</taxon>
        <taxon>Viridiplantae</taxon>
        <taxon>Streptophyta</taxon>
        <taxon>Embryophyta</taxon>
        <taxon>Tracheophyta</taxon>
        <taxon>Spermatophyta</taxon>
        <taxon>Magnoliopsida</taxon>
        <taxon>Liliopsida</taxon>
        <taxon>Zingiberales</taxon>
        <taxon>Musaceae</taxon>
        <taxon>Musa</taxon>
    </lineage>
</organism>
<dbReference type="OrthoDB" id="1700726at2759"/>
<dbReference type="GO" id="GO:0106290">
    <property type="term" value="F:trans-cinnamate-CoA ligase activity"/>
    <property type="evidence" value="ECO:0007669"/>
    <property type="project" value="UniProtKB-ARBA"/>
</dbReference>
<dbReference type="GO" id="GO:0016207">
    <property type="term" value="F:4-coumarate-CoA ligase activity"/>
    <property type="evidence" value="ECO:0007669"/>
    <property type="project" value="UniProtKB-EC"/>
</dbReference>
<dbReference type="PANTHER" id="PTHR43272">
    <property type="entry name" value="LONG-CHAIN-FATTY-ACID--COA LIGASE"/>
    <property type="match status" value="1"/>
</dbReference>
<gene>
    <name evidence="4" type="ORF">MUK42_17862</name>
</gene>
<protein>
    <recommendedName>
        <fullName evidence="1">4-coumarate--CoA ligase</fullName>
        <ecNumber evidence="1">6.2.1.12</ecNumber>
    </recommendedName>
</protein>
<sequence>MMLPYFFIPKKERGRVHRSIHRIMANYAVKVESGRAGEDGKPSVGPVFRNSLARNGFPPLDPDMTTSWDVFRVAAEKYPNNRMLGWREIKNGKGSRIGICGANCPQWIVAMEGEEYPSEPLPPQPHNICTIMYTSGTSGDPKGVVLTHESHATYVKGADLFLNQFEDKVMSWLPSGFSCIFWIQGYLSVDTDVMKISIDKDIHALRDDLMELKPTLFAGVPRKLWLWVSGVLKALSELRPLRRMIFNALYKHKLRWMRLGYSHKTASPFADMLAFRKVKARLGGRVRLIISGGAPLNPEIEEFLRVTSCAYLTQGYGLTETCGLSTVGFPDDMSLVGTVGVASTFSEVRLEEAPELGYDPLGTPSRGEICVRGKTLFSEYYKNPELTKEVMIWVYGDSFRSMLVAVVTPHEDSAKRWAEQNGHKGSLCDLCKLEVLNKFILQELKTVAETNKLRGFEYIKGIVVDPLPFDIERDLVTPTMKKKRAQMLKFYKSEIDKLYHNILAEGRA</sequence>
<keyword evidence="5" id="KW-1185">Reference proteome</keyword>
<dbReference type="GO" id="GO:0009698">
    <property type="term" value="P:phenylpropanoid metabolic process"/>
    <property type="evidence" value="ECO:0007669"/>
    <property type="project" value="UniProtKB-ARBA"/>
</dbReference>
<dbReference type="GO" id="GO:0010143">
    <property type="term" value="P:cutin biosynthetic process"/>
    <property type="evidence" value="ECO:0007669"/>
    <property type="project" value="TreeGrafter"/>
</dbReference>
<dbReference type="EMBL" id="CP097510">
    <property type="protein sequence ID" value="URE26655.1"/>
    <property type="molecule type" value="Genomic_DNA"/>
</dbReference>
<dbReference type="GO" id="GO:0016020">
    <property type="term" value="C:membrane"/>
    <property type="evidence" value="ECO:0007669"/>
    <property type="project" value="TreeGrafter"/>
</dbReference>
<dbReference type="PROSITE" id="PS00455">
    <property type="entry name" value="AMP_BINDING"/>
    <property type="match status" value="1"/>
</dbReference>
<dbReference type="Gene3D" id="3.40.50.12780">
    <property type="entry name" value="N-terminal domain of ligase-like"/>
    <property type="match status" value="1"/>
</dbReference>
<accession>A0A9E7H4J7</accession>
<evidence type="ECO:0000259" key="3">
    <source>
        <dbReference type="Pfam" id="PF00501"/>
    </source>
</evidence>
<dbReference type="InterPro" id="IPR042099">
    <property type="entry name" value="ANL_N_sf"/>
</dbReference>
<dbReference type="AlphaFoldDB" id="A0A9E7H4J7"/>
<evidence type="ECO:0000256" key="2">
    <source>
        <dbReference type="ARBA" id="ARBA00034252"/>
    </source>
</evidence>
<dbReference type="EC" id="6.2.1.12" evidence="1"/>
<feature type="domain" description="AMP-dependent synthetase/ligase" evidence="3">
    <location>
        <begin position="118"/>
        <end position="381"/>
    </location>
</feature>
<evidence type="ECO:0000313" key="4">
    <source>
        <dbReference type="EMBL" id="URE26655.1"/>
    </source>
</evidence>
<reference evidence="4" key="1">
    <citation type="submission" date="2022-05" db="EMBL/GenBank/DDBJ databases">
        <title>The Musa troglodytarum L. genome provides insights into the mechanism of non-climacteric behaviour and enrichment of carotenoids.</title>
        <authorList>
            <person name="Wang J."/>
        </authorList>
    </citation>
    <scope>NUCLEOTIDE SEQUENCE</scope>
    <source>
        <tissue evidence="4">Leaf</tissue>
    </source>
</reference>
<evidence type="ECO:0000313" key="5">
    <source>
        <dbReference type="Proteomes" id="UP001055439"/>
    </source>
</evidence>
<dbReference type="GO" id="GO:0005783">
    <property type="term" value="C:endoplasmic reticulum"/>
    <property type="evidence" value="ECO:0007669"/>
    <property type="project" value="TreeGrafter"/>
</dbReference>
<comment type="catalytic activity">
    <reaction evidence="2">
        <text>(E)-4-coumarate + ATP + CoA = (E)-4-coumaroyl-CoA + AMP + diphosphate</text>
        <dbReference type="Rhea" id="RHEA:19641"/>
        <dbReference type="ChEBI" id="CHEBI:12876"/>
        <dbReference type="ChEBI" id="CHEBI:30616"/>
        <dbReference type="ChEBI" id="CHEBI:33019"/>
        <dbReference type="ChEBI" id="CHEBI:57287"/>
        <dbReference type="ChEBI" id="CHEBI:85008"/>
        <dbReference type="ChEBI" id="CHEBI:456215"/>
        <dbReference type="EC" id="6.2.1.12"/>
    </reaction>
    <physiologicalReaction direction="left-to-right" evidence="2">
        <dbReference type="Rhea" id="RHEA:19642"/>
    </physiologicalReaction>
</comment>
<dbReference type="GO" id="GO:0004467">
    <property type="term" value="F:long-chain fatty acid-CoA ligase activity"/>
    <property type="evidence" value="ECO:0007669"/>
    <property type="project" value="TreeGrafter"/>
</dbReference>
<proteinExistence type="predicted"/>
<dbReference type="Pfam" id="PF00501">
    <property type="entry name" value="AMP-binding"/>
    <property type="match status" value="1"/>
</dbReference>
<dbReference type="PANTHER" id="PTHR43272:SF6">
    <property type="entry name" value="LONG CHAIN ACYL-COA SYNTHETASE 1"/>
    <property type="match status" value="1"/>
</dbReference>
<dbReference type="GO" id="GO:0010025">
    <property type="term" value="P:wax biosynthetic process"/>
    <property type="evidence" value="ECO:0007669"/>
    <property type="project" value="TreeGrafter"/>
</dbReference>
<dbReference type="SUPFAM" id="SSF56801">
    <property type="entry name" value="Acetyl-CoA synthetase-like"/>
    <property type="match status" value="1"/>
</dbReference>
<dbReference type="Proteomes" id="UP001055439">
    <property type="component" value="Chromosome 8"/>
</dbReference>
<dbReference type="InterPro" id="IPR020845">
    <property type="entry name" value="AMP-binding_CS"/>
</dbReference>
<dbReference type="InterPro" id="IPR000873">
    <property type="entry name" value="AMP-dep_synth/lig_dom"/>
</dbReference>
<name>A0A9E7H4J7_9LILI</name>
<evidence type="ECO:0000256" key="1">
    <source>
        <dbReference type="ARBA" id="ARBA00012959"/>
    </source>
</evidence>